<feature type="transmembrane region" description="Helical" evidence="1">
    <location>
        <begin position="6"/>
        <end position="24"/>
    </location>
</feature>
<comment type="caution">
    <text evidence="2">The sequence shown here is derived from an EMBL/GenBank/DDBJ whole genome shotgun (WGS) entry which is preliminary data.</text>
</comment>
<evidence type="ECO:0000256" key="1">
    <source>
        <dbReference type="SAM" id="Phobius"/>
    </source>
</evidence>
<gene>
    <name evidence="2" type="ORF">DT23_05755</name>
</gene>
<keyword evidence="3" id="KW-1185">Reference proteome</keyword>
<evidence type="ECO:0000313" key="2">
    <source>
        <dbReference type="EMBL" id="KEO55473.1"/>
    </source>
</evidence>
<keyword evidence="1" id="KW-1133">Transmembrane helix</keyword>
<evidence type="ECO:0000313" key="3">
    <source>
        <dbReference type="Proteomes" id="UP000027471"/>
    </source>
</evidence>
<keyword evidence="1" id="KW-0472">Membrane</keyword>
<accession>A0A074JIP7</accession>
<dbReference type="Pfam" id="PF07330">
    <property type="entry name" value="DUF1467"/>
    <property type="match status" value="1"/>
</dbReference>
<dbReference type="eggNOG" id="COG5454">
    <property type="taxonomic scope" value="Bacteria"/>
</dbReference>
<name>A0A074JIP7_9RHOB</name>
<dbReference type="STRING" id="1353528.DT23_05755"/>
<organism evidence="2 3">
    <name type="scientific">Thioclava indica</name>
    <dbReference type="NCBI Taxonomy" id="1353528"/>
    <lineage>
        <taxon>Bacteria</taxon>
        <taxon>Pseudomonadati</taxon>
        <taxon>Pseudomonadota</taxon>
        <taxon>Alphaproteobacteria</taxon>
        <taxon>Rhodobacterales</taxon>
        <taxon>Paracoccaceae</taxon>
        <taxon>Thioclava</taxon>
    </lineage>
</organism>
<feature type="transmembrane region" description="Helical" evidence="1">
    <location>
        <begin position="55"/>
        <end position="78"/>
    </location>
</feature>
<dbReference type="InterPro" id="IPR009935">
    <property type="entry name" value="DUF1467"/>
</dbReference>
<proteinExistence type="predicted"/>
<sequence>MNLTGGIILFAVLWFLVFFVVLPIRLKTQGDVDQIVPGTQAGAPHEAHLGAKVKITTAVTVVLWAVLATVLLSGVITLEDIDFFNRLRR</sequence>
<protein>
    <submittedName>
        <fullName evidence="2">Uncharacterized protein</fullName>
    </submittedName>
</protein>
<dbReference type="EMBL" id="AUNB01000051">
    <property type="protein sequence ID" value="KEO55473.1"/>
    <property type="molecule type" value="Genomic_DNA"/>
</dbReference>
<dbReference type="RefSeq" id="WP_038132156.1">
    <property type="nucleotide sequence ID" value="NZ_AUNB01000051.1"/>
</dbReference>
<reference evidence="2 3" key="1">
    <citation type="journal article" date="2015" name="Antonie Van Leeuwenhoek">
        <title>Thioclava indica sp. nov., isolated from surface seawater of the Indian Ocean.</title>
        <authorList>
            <person name="Liu Y."/>
            <person name="Lai Q."/>
            <person name="Du J."/>
            <person name="Xu H."/>
            <person name="Jiang L."/>
            <person name="Shao Z."/>
        </authorList>
    </citation>
    <scope>NUCLEOTIDE SEQUENCE [LARGE SCALE GENOMIC DNA]</scope>
    <source>
        <strain evidence="2 3">DT23-4</strain>
    </source>
</reference>
<dbReference type="AlphaFoldDB" id="A0A074JIP7"/>
<dbReference type="Proteomes" id="UP000027471">
    <property type="component" value="Unassembled WGS sequence"/>
</dbReference>
<keyword evidence="1" id="KW-0812">Transmembrane</keyword>